<dbReference type="RefSeq" id="WP_285629972.1">
    <property type="nucleotide sequence ID" value="NZ_BSTJ01000010.1"/>
</dbReference>
<reference evidence="1" key="1">
    <citation type="submission" date="2023-03" db="EMBL/GenBank/DDBJ databases">
        <title>Actinoallomurus iriomotensis NBRC 103681.</title>
        <authorList>
            <person name="Ichikawa N."/>
            <person name="Sato H."/>
            <person name="Tonouchi N."/>
        </authorList>
    </citation>
    <scope>NUCLEOTIDE SEQUENCE</scope>
    <source>
        <strain evidence="1">NBRC 103681</strain>
    </source>
</reference>
<dbReference type="AlphaFoldDB" id="A0A9W6RNL2"/>
<evidence type="ECO:0000313" key="2">
    <source>
        <dbReference type="Proteomes" id="UP001165135"/>
    </source>
</evidence>
<organism evidence="1 2">
    <name type="scientific">Actinoallomurus iriomotensis</name>
    <dbReference type="NCBI Taxonomy" id="478107"/>
    <lineage>
        <taxon>Bacteria</taxon>
        <taxon>Bacillati</taxon>
        <taxon>Actinomycetota</taxon>
        <taxon>Actinomycetes</taxon>
        <taxon>Streptosporangiales</taxon>
        <taxon>Thermomonosporaceae</taxon>
        <taxon>Actinoallomurus</taxon>
    </lineage>
</organism>
<evidence type="ECO:0000313" key="1">
    <source>
        <dbReference type="EMBL" id="GLY79024.1"/>
    </source>
</evidence>
<gene>
    <name evidence="1" type="ORF">Airi01_072910</name>
</gene>
<sequence>MAKLDITTLTRAADELLERVENPHRRRILENYRRHALLQVTGRWEQIFVPEMTVEHPVCYLNINRASATLDGPDEVAAFYRTLADSGTNVMVLQDEQLAVADWGLATEATFNTYARGHVIPDGDPEGYYLVRQRIAMHWPYDGRGRLLGGHLYEHADLTEVRRITEPDFITVADARARLDPLIRPLPG</sequence>
<dbReference type="Proteomes" id="UP001165135">
    <property type="component" value="Unassembled WGS sequence"/>
</dbReference>
<proteinExistence type="predicted"/>
<protein>
    <submittedName>
        <fullName evidence="1">Uncharacterized protein</fullName>
    </submittedName>
</protein>
<accession>A0A9W6RNL2</accession>
<name>A0A9W6RNL2_9ACTN</name>
<comment type="caution">
    <text evidence="1">The sequence shown here is derived from an EMBL/GenBank/DDBJ whole genome shotgun (WGS) entry which is preliminary data.</text>
</comment>
<dbReference type="EMBL" id="BSTJ01000010">
    <property type="protein sequence ID" value="GLY79024.1"/>
    <property type="molecule type" value="Genomic_DNA"/>
</dbReference>